<evidence type="ECO:0000313" key="1">
    <source>
        <dbReference type="EMBL" id="TBU55131.1"/>
    </source>
</evidence>
<gene>
    <name evidence="1" type="ORF">BD310DRAFT_708852</name>
</gene>
<protein>
    <submittedName>
        <fullName evidence="1">Uncharacterized protein</fullName>
    </submittedName>
</protein>
<proteinExistence type="predicted"/>
<name>A0A4Q9PLS2_9APHY</name>
<dbReference type="AlphaFoldDB" id="A0A4Q9PLS2"/>
<reference evidence="1 2" key="1">
    <citation type="submission" date="2019-01" db="EMBL/GenBank/DDBJ databases">
        <title>Draft genome sequences of three monokaryotic isolates of the white-rot basidiomycete fungus Dichomitus squalens.</title>
        <authorList>
            <consortium name="DOE Joint Genome Institute"/>
            <person name="Lopez S.C."/>
            <person name="Andreopoulos B."/>
            <person name="Pangilinan J."/>
            <person name="Lipzen A."/>
            <person name="Riley R."/>
            <person name="Ahrendt S."/>
            <person name="Ng V."/>
            <person name="Barry K."/>
            <person name="Daum C."/>
            <person name="Grigoriev I.V."/>
            <person name="Hilden K.S."/>
            <person name="Makela M.R."/>
            <person name="de Vries R.P."/>
        </authorList>
    </citation>
    <scope>NUCLEOTIDE SEQUENCE [LARGE SCALE GENOMIC DNA]</scope>
    <source>
        <strain evidence="1 2">CBS 464.89</strain>
    </source>
</reference>
<accession>A0A4Q9PLS2</accession>
<keyword evidence="2" id="KW-1185">Reference proteome</keyword>
<sequence>MICFSAIPQNPTTSPQGLIIRRLTSGHPTLIYFQSLLQTLPVCCLTTVCIFCLEAPGSLLGFVCPQSVSLHHPPSALSAD</sequence>
<dbReference type="EMBL" id="ML145174">
    <property type="protein sequence ID" value="TBU55131.1"/>
    <property type="molecule type" value="Genomic_DNA"/>
</dbReference>
<evidence type="ECO:0000313" key="2">
    <source>
        <dbReference type="Proteomes" id="UP000292082"/>
    </source>
</evidence>
<dbReference type="Proteomes" id="UP000292082">
    <property type="component" value="Unassembled WGS sequence"/>
</dbReference>
<organism evidence="1 2">
    <name type="scientific">Dichomitus squalens</name>
    <dbReference type="NCBI Taxonomy" id="114155"/>
    <lineage>
        <taxon>Eukaryota</taxon>
        <taxon>Fungi</taxon>
        <taxon>Dikarya</taxon>
        <taxon>Basidiomycota</taxon>
        <taxon>Agaricomycotina</taxon>
        <taxon>Agaricomycetes</taxon>
        <taxon>Polyporales</taxon>
        <taxon>Polyporaceae</taxon>
        <taxon>Dichomitus</taxon>
    </lineage>
</organism>